<dbReference type="KEGG" id="plon:Pla110_43570"/>
<keyword evidence="3" id="KW-1185">Reference proteome</keyword>
<reference evidence="2 3" key="1">
    <citation type="submission" date="2019-02" db="EMBL/GenBank/DDBJ databases">
        <title>Deep-cultivation of Planctomycetes and their phenomic and genomic characterization uncovers novel biology.</title>
        <authorList>
            <person name="Wiegand S."/>
            <person name="Jogler M."/>
            <person name="Boedeker C."/>
            <person name="Pinto D."/>
            <person name="Vollmers J."/>
            <person name="Rivas-Marin E."/>
            <person name="Kohn T."/>
            <person name="Peeters S.H."/>
            <person name="Heuer A."/>
            <person name="Rast P."/>
            <person name="Oberbeckmann S."/>
            <person name="Bunk B."/>
            <person name="Jeske O."/>
            <person name="Meyerdierks A."/>
            <person name="Storesund J.E."/>
            <person name="Kallscheuer N."/>
            <person name="Luecker S."/>
            <person name="Lage O.M."/>
            <person name="Pohl T."/>
            <person name="Merkel B.J."/>
            <person name="Hornburger P."/>
            <person name="Mueller R.-W."/>
            <person name="Bruemmer F."/>
            <person name="Labrenz M."/>
            <person name="Spormann A.M."/>
            <person name="Op den Camp H."/>
            <person name="Overmann J."/>
            <person name="Amann R."/>
            <person name="Jetten M.S.M."/>
            <person name="Mascher T."/>
            <person name="Medema M.H."/>
            <person name="Devos D.P."/>
            <person name="Kaster A.-K."/>
            <person name="Ovreas L."/>
            <person name="Rohde M."/>
            <person name="Galperin M.Y."/>
            <person name="Jogler C."/>
        </authorList>
    </citation>
    <scope>NUCLEOTIDE SEQUENCE [LARGE SCALE GENOMIC DNA]</scope>
    <source>
        <strain evidence="2 3">Pla110</strain>
    </source>
</reference>
<dbReference type="AlphaFoldDB" id="A0A518CTN2"/>
<dbReference type="GO" id="GO:0003676">
    <property type="term" value="F:nucleic acid binding"/>
    <property type="evidence" value="ECO:0007669"/>
    <property type="project" value="InterPro"/>
</dbReference>
<dbReference type="SUPFAM" id="SSF53098">
    <property type="entry name" value="Ribonuclease H-like"/>
    <property type="match status" value="1"/>
</dbReference>
<dbReference type="Proteomes" id="UP000317178">
    <property type="component" value="Chromosome"/>
</dbReference>
<protein>
    <recommendedName>
        <fullName evidence="1">Integrase catalytic domain-containing protein</fullName>
    </recommendedName>
</protein>
<dbReference type="GO" id="GO:0015074">
    <property type="term" value="P:DNA integration"/>
    <property type="evidence" value="ECO:0007669"/>
    <property type="project" value="InterPro"/>
</dbReference>
<accession>A0A518CTN2</accession>
<dbReference type="InterPro" id="IPR036397">
    <property type="entry name" value="RNaseH_sf"/>
</dbReference>
<feature type="domain" description="Integrase catalytic" evidence="1">
    <location>
        <begin position="19"/>
        <end position="82"/>
    </location>
</feature>
<dbReference type="RefSeq" id="WP_144998936.1">
    <property type="nucleotide sequence ID" value="NZ_CP036281.1"/>
</dbReference>
<gene>
    <name evidence="2" type="ORF">Pla110_43570</name>
</gene>
<dbReference type="Gene3D" id="3.30.420.10">
    <property type="entry name" value="Ribonuclease H-like superfamily/Ribonuclease H"/>
    <property type="match status" value="1"/>
</dbReference>
<evidence type="ECO:0000313" key="3">
    <source>
        <dbReference type="Proteomes" id="UP000317178"/>
    </source>
</evidence>
<dbReference type="InterPro" id="IPR001584">
    <property type="entry name" value="Integrase_cat-core"/>
</dbReference>
<dbReference type="Pfam" id="PF13683">
    <property type="entry name" value="rve_3"/>
    <property type="match status" value="1"/>
</dbReference>
<name>A0A518CTN2_9PLAN</name>
<organism evidence="2 3">
    <name type="scientific">Polystyrenella longa</name>
    <dbReference type="NCBI Taxonomy" id="2528007"/>
    <lineage>
        <taxon>Bacteria</taxon>
        <taxon>Pseudomonadati</taxon>
        <taxon>Planctomycetota</taxon>
        <taxon>Planctomycetia</taxon>
        <taxon>Planctomycetales</taxon>
        <taxon>Planctomycetaceae</taxon>
        <taxon>Polystyrenella</taxon>
    </lineage>
</organism>
<dbReference type="OrthoDB" id="291172at2"/>
<evidence type="ECO:0000313" key="2">
    <source>
        <dbReference type="EMBL" id="QDU82597.1"/>
    </source>
</evidence>
<sequence>MGAGQIFQPLRGFLKKQTQIDPVPLPPKSPNMNAYLERFTRSLKSECLSKMIFFGELSLAQALNEYVAHYHSDRNHQGLDYQLIEPGVEVGSDLGSIECSERLGGLLKYYYRDAA</sequence>
<dbReference type="InterPro" id="IPR012337">
    <property type="entry name" value="RNaseH-like_sf"/>
</dbReference>
<proteinExistence type="predicted"/>
<dbReference type="EMBL" id="CP036281">
    <property type="protein sequence ID" value="QDU82597.1"/>
    <property type="molecule type" value="Genomic_DNA"/>
</dbReference>
<evidence type="ECO:0000259" key="1">
    <source>
        <dbReference type="Pfam" id="PF13683"/>
    </source>
</evidence>